<reference evidence="1 2" key="1">
    <citation type="submission" date="2019-08" db="EMBL/GenBank/DDBJ databases">
        <title>Prosopis cineraria nodule microbiome.</title>
        <authorList>
            <person name="Ali R."/>
            <person name="Chaluvadi S.R."/>
            <person name="Wang X."/>
        </authorList>
    </citation>
    <scope>NUCLEOTIDE SEQUENCE [LARGE SCALE GENOMIC DNA]</scope>
    <source>
        <strain evidence="1 2">BG7</strain>
    </source>
</reference>
<gene>
    <name evidence="1" type="ORF">FZ934_12740</name>
</gene>
<proteinExistence type="predicted"/>
<accession>A0A5Q0CBT5</accession>
<protein>
    <submittedName>
        <fullName evidence="1">Uncharacterized protein</fullName>
    </submittedName>
</protein>
<sequence>MSGPCFSPGKLARPVLNGPPLKDWIGSQLGPAYSDEPVMAIPYDRGDGRDSVLFDYVWLYPRL</sequence>
<dbReference type="EMBL" id="CP043498">
    <property type="protein sequence ID" value="QFY61189.1"/>
    <property type="molecule type" value="Genomic_DNA"/>
</dbReference>
<organism evidence="1 2">
    <name type="scientific">Rhizobium grahamii</name>
    <dbReference type="NCBI Taxonomy" id="1120045"/>
    <lineage>
        <taxon>Bacteria</taxon>
        <taxon>Pseudomonadati</taxon>
        <taxon>Pseudomonadota</taxon>
        <taxon>Alphaproteobacteria</taxon>
        <taxon>Hyphomicrobiales</taxon>
        <taxon>Rhizobiaceae</taxon>
        <taxon>Rhizobium/Agrobacterium group</taxon>
        <taxon>Rhizobium</taxon>
    </lineage>
</organism>
<dbReference type="Proteomes" id="UP000326881">
    <property type="component" value="Chromosome"/>
</dbReference>
<evidence type="ECO:0000313" key="1">
    <source>
        <dbReference type="EMBL" id="QFY61189.1"/>
    </source>
</evidence>
<keyword evidence="2" id="KW-1185">Reference proteome</keyword>
<dbReference type="AlphaFoldDB" id="A0A5Q0CBT5"/>
<dbReference type="KEGG" id="rgr:FZ934_12740"/>
<name>A0A5Q0CBT5_9HYPH</name>
<evidence type="ECO:0000313" key="2">
    <source>
        <dbReference type="Proteomes" id="UP000326881"/>
    </source>
</evidence>